<dbReference type="PANTHER" id="PTHR43674:SF2">
    <property type="entry name" value="BETA-UREIDOPROPIONASE"/>
    <property type="match status" value="1"/>
</dbReference>
<feature type="domain" description="CN hydrolase" evidence="2">
    <location>
        <begin position="50"/>
        <end position="304"/>
    </location>
</feature>
<keyword evidence="1" id="KW-0378">Hydrolase</keyword>
<proteinExistence type="predicted"/>
<dbReference type="GO" id="GO:0033388">
    <property type="term" value="P:putrescine biosynthetic process from arginine"/>
    <property type="evidence" value="ECO:0007669"/>
    <property type="project" value="TreeGrafter"/>
</dbReference>
<evidence type="ECO:0000313" key="4">
    <source>
        <dbReference type="Proteomes" id="UP000184275"/>
    </source>
</evidence>
<dbReference type="SUPFAM" id="SSF56317">
    <property type="entry name" value="Carbon-nitrogen hydrolase"/>
    <property type="match status" value="1"/>
</dbReference>
<reference evidence="4" key="1">
    <citation type="submission" date="2016-11" db="EMBL/GenBank/DDBJ databases">
        <authorList>
            <person name="Varghese N."/>
            <person name="Submissions S."/>
        </authorList>
    </citation>
    <scope>NUCLEOTIDE SEQUENCE [LARGE SCALE GENOMIC DNA]</scope>
    <source>
        <strain evidence="4">UWOS</strain>
    </source>
</reference>
<dbReference type="FunFam" id="3.60.110.10:FF:000010">
    <property type="entry name" value="Carbon-nitrogen hydrolase"/>
    <property type="match status" value="1"/>
</dbReference>
<dbReference type="GO" id="GO:0050126">
    <property type="term" value="F:N-carbamoylputrescine amidase activity"/>
    <property type="evidence" value="ECO:0007669"/>
    <property type="project" value="TreeGrafter"/>
</dbReference>
<dbReference type="EMBL" id="FRAW01000002">
    <property type="protein sequence ID" value="SHK18663.1"/>
    <property type="molecule type" value="Genomic_DNA"/>
</dbReference>
<sequence>MRCATEKKNKQEKKSKKENLFHLSKIKILHPKEISKLSQLLESPISTFILMKTAILQGKWLGSAHATHSWYVSEARKFQGKGIDLLVLPELCHTPYFPIEENEKGFDWAIEKDAPLIEEWQQVAREINAVVVFPFFEKRARGIYYNSAYVFERDGSTAGLYRKSHIPDDPGFYEKYYFAPGDTGFEPIQTSAGKLGILICWDQWFPEAARIMALKGADVLIYPTAIGWDKKESPDLYERQKDSWMTVMRGHAIANRLFVIAANRIGMESDLTFWGNSFVCAPDGYILQNLPADFWGSSVAEIDFSEIEFNRRWWPHFRDRRIDLYSDILKSWMTP</sequence>
<gene>
    <name evidence="3" type="ORF">SAMN05720469_10269</name>
</gene>
<dbReference type="PANTHER" id="PTHR43674">
    <property type="entry name" value="NITRILASE C965.09-RELATED"/>
    <property type="match status" value="1"/>
</dbReference>
<dbReference type="AlphaFoldDB" id="A0A1M6QF35"/>
<name>A0A1M6QF35_9BACT</name>
<accession>A0A1M6QF35</accession>
<organism evidence="3 4">
    <name type="scientific">Fibrobacter intestinalis</name>
    <dbReference type="NCBI Taxonomy" id="28122"/>
    <lineage>
        <taxon>Bacteria</taxon>
        <taxon>Pseudomonadati</taxon>
        <taxon>Fibrobacterota</taxon>
        <taxon>Fibrobacteria</taxon>
        <taxon>Fibrobacterales</taxon>
        <taxon>Fibrobacteraceae</taxon>
        <taxon>Fibrobacter</taxon>
    </lineage>
</organism>
<dbReference type="InterPro" id="IPR050345">
    <property type="entry name" value="Aliph_Amidase/BUP"/>
</dbReference>
<dbReference type="Proteomes" id="UP000184275">
    <property type="component" value="Unassembled WGS sequence"/>
</dbReference>
<dbReference type="PROSITE" id="PS50263">
    <property type="entry name" value="CN_HYDROLASE"/>
    <property type="match status" value="1"/>
</dbReference>
<evidence type="ECO:0000313" key="3">
    <source>
        <dbReference type="EMBL" id="SHK18663.1"/>
    </source>
</evidence>
<evidence type="ECO:0000259" key="2">
    <source>
        <dbReference type="PROSITE" id="PS50263"/>
    </source>
</evidence>
<dbReference type="InterPro" id="IPR036526">
    <property type="entry name" value="C-N_Hydrolase_sf"/>
</dbReference>
<evidence type="ECO:0000256" key="1">
    <source>
        <dbReference type="ARBA" id="ARBA00022801"/>
    </source>
</evidence>
<keyword evidence="4" id="KW-1185">Reference proteome</keyword>
<dbReference type="InterPro" id="IPR003010">
    <property type="entry name" value="C-N_Hydrolase"/>
</dbReference>
<dbReference type="Gene3D" id="3.60.110.10">
    <property type="entry name" value="Carbon-nitrogen hydrolase"/>
    <property type="match status" value="1"/>
</dbReference>
<dbReference type="Pfam" id="PF00795">
    <property type="entry name" value="CN_hydrolase"/>
    <property type="match status" value="1"/>
</dbReference>
<protein>
    <submittedName>
        <fullName evidence="3">N-carbamoylputrescine amidase</fullName>
    </submittedName>
</protein>
<dbReference type="CDD" id="cd07573">
    <property type="entry name" value="CPA"/>
    <property type="match status" value="1"/>
</dbReference>